<comment type="cofactor">
    <cofactor evidence="13">
        <name>pyruvate</name>
        <dbReference type="ChEBI" id="CHEBI:15361"/>
    </cofactor>
    <text evidence="13">Binds 1 pyruvoyl group covalently per subunit.</text>
</comment>
<comment type="caution">
    <text evidence="14">The sequence shown here is derived from an EMBL/GenBank/DDBJ whole genome shotgun (WGS) entry which is preliminary data.</text>
</comment>
<gene>
    <name evidence="14" type="ORF">RI129_001160</name>
</gene>
<protein>
    <recommendedName>
        <fullName evidence="13">Phosphatidylserine decarboxylase proenzyme, mitochondrial</fullName>
        <ecNumber evidence="13">4.1.1.65</ecNumber>
    </recommendedName>
    <component>
        <recommendedName>
            <fullName evidence="13">Phosphatidylserine decarboxylase beta chain</fullName>
        </recommendedName>
    </component>
    <component>
        <recommendedName>
            <fullName evidence="13">Phosphatidylserine decarboxylase alpha chain</fullName>
        </recommendedName>
    </component>
</protein>
<evidence type="ECO:0000256" key="13">
    <source>
        <dbReference type="HAMAP-Rule" id="MF_03208"/>
    </source>
</evidence>
<keyword evidence="13" id="KW-0865">Zymogen</keyword>
<comment type="subcellular location">
    <molecule>Phosphatidylserine decarboxylase alpha chain</molecule>
    <subcellularLocation>
        <location evidence="13">Mitochondrion inner membrane</location>
        <topology evidence="13">Peripheral membrane protein</topology>
        <orientation evidence="13">Intermembrane side</orientation>
    </subcellularLocation>
    <text evidence="13">Anchored to the mitochondrial inner membrane through its interaction with the integral membrane beta chain.</text>
</comment>
<comment type="function">
    <text evidence="12">Catalyzes the formation of phosphatidylethanolamine (PtdEtn) from phosphatidylserine (PtdSer). Plays a central role in phospholipid metabolism and in the interorganelle trafficking of phosphatidylserine. May be involved in lipid droplet biogenesis at the endoplasmic reticulum membrane.</text>
</comment>
<feature type="active site" description="Charge relay system; for autoendoproteolytic cleavage activity" evidence="13">
    <location>
        <position position="248"/>
    </location>
</feature>
<feature type="active site" description="Schiff-base intermediate with substrate; via pyruvic acid; for decarboxylase activity" evidence="13">
    <location>
        <position position="354"/>
    </location>
</feature>
<evidence type="ECO:0000256" key="2">
    <source>
        <dbReference type="ARBA" id="ARBA00022516"/>
    </source>
</evidence>
<dbReference type="GO" id="GO:0005743">
    <property type="term" value="C:mitochondrial inner membrane"/>
    <property type="evidence" value="ECO:0007669"/>
    <property type="project" value="UniProtKB-SubCell"/>
</dbReference>
<keyword evidence="15" id="KW-1185">Reference proteome</keyword>
<keyword evidence="10 13" id="KW-1208">Phospholipid metabolism</keyword>
<accession>A0AAN7VU58</accession>
<feature type="modified residue" description="Pyruvic acid (Ser); by autocatalysis" evidence="13">
    <location>
        <position position="354"/>
    </location>
</feature>
<comment type="catalytic activity">
    <reaction evidence="13">
        <text>a 1,2-diacyl-sn-glycero-3-phospho-L-serine + H(+) = a 1,2-diacyl-sn-glycero-3-phosphoethanolamine + CO2</text>
        <dbReference type="Rhea" id="RHEA:20828"/>
        <dbReference type="ChEBI" id="CHEBI:15378"/>
        <dbReference type="ChEBI" id="CHEBI:16526"/>
        <dbReference type="ChEBI" id="CHEBI:57262"/>
        <dbReference type="ChEBI" id="CHEBI:64612"/>
        <dbReference type="EC" id="4.1.1.65"/>
    </reaction>
</comment>
<dbReference type="Proteomes" id="UP001329430">
    <property type="component" value="Chromosome 1"/>
</dbReference>
<name>A0AAN7VU58_9COLE</name>
<evidence type="ECO:0000256" key="6">
    <source>
        <dbReference type="ARBA" id="ARBA00023098"/>
    </source>
</evidence>
<reference evidence="14 15" key="1">
    <citation type="journal article" date="2024" name="Insects">
        <title>An Improved Chromosome-Level Genome Assembly of the Firefly Pyrocoelia pectoralis.</title>
        <authorList>
            <person name="Fu X."/>
            <person name="Meyer-Rochow V.B."/>
            <person name="Ballantyne L."/>
            <person name="Zhu X."/>
        </authorList>
    </citation>
    <scope>NUCLEOTIDE SEQUENCE [LARGE SCALE GENOMIC DNA]</scope>
    <source>
        <strain evidence="14">XCY_ONT2</strain>
    </source>
</reference>
<comment type="PTM">
    <text evidence="13">Is synthesized initially as an inactive proenzyme. Formation of the active enzyme involves a self-maturation process in which the active site pyruvoyl group is generated from an internal serine residue via an autocatalytic post-translational modification. Two non-identical subunits are generated from the proenzyme in this reaction, and the pyruvate is formed at the N-terminus of the alpha chain, which is derived from the carboxyl end of the proenzyme. The autoendoproteolytic cleavage occurs by a canonical serine protease mechanism, in which the side chain hydroxyl group of the serine supplies its oxygen atom to form the C-terminus of the beta chain, while the remainder of the serine residue undergoes an oxidative deamination to produce ammonia and the pyruvoyl prosthetic group on the alpha chain. During this reaction, the Ser that is part of the protease active site of the proenzyme becomes the pyruvoyl prosthetic group, which constitutes an essential element of the active site of the mature decarboxylase.</text>
</comment>
<feature type="topological domain" description="Mitochondrial intermembrane" evidence="13">
    <location>
        <begin position="74"/>
        <end position="406"/>
    </location>
</feature>
<proteinExistence type="inferred from homology"/>
<keyword evidence="4 13" id="KW-0210">Decarboxylase</keyword>
<keyword evidence="13" id="KW-0496">Mitochondrion</keyword>
<organism evidence="14 15">
    <name type="scientific">Pyrocoelia pectoralis</name>
    <dbReference type="NCBI Taxonomy" id="417401"/>
    <lineage>
        <taxon>Eukaryota</taxon>
        <taxon>Metazoa</taxon>
        <taxon>Ecdysozoa</taxon>
        <taxon>Arthropoda</taxon>
        <taxon>Hexapoda</taxon>
        <taxon>Insecta</taxon>
        <taxon>Pterygota</taxon>
        <taxon>Neoptera</taxon>
        <taxon>Endopterygota</taxon>
        <taxon>Coleoptera</taxon>
        <taxon>Polyphaga</taxon>
        <taxon>Elateriformia</taxon>
        <taxon>Elateroidea</taxon>
        <taxon>Lampyridae</taxon>
        <taxon>Lampyrinae</taxon>
        <taxon>Pyrocoelia</taxon>
    </lineage>
</organism>
<keyword evidence="5 13" id="KW-1133">Transmembrane helix</keyword>
<keyword evidence="11 13" id="KW-0670">Pyruvate</keyword>
<evidence type="ECO:0000256" key="8">
    <source>
        <dbReference type="ARBA" id="ARBA00023209"/>
    </source>
</evidence>
<comment type="similarity">
    <text evidence="13">Belongs to the phosphatidylserine decarboxylase family. PSD-B subfamily. Eukaryotic type I sub-subfamily.</text>
</comment>
<comment type="pathway">
    <text evidence="13">Phospholipid metabolism; phosphatidylethanolamine biosynthesis; phosphatidylethanolamine from CDP-diacylglycerol: step 2/2.</text>
</comment>
<evidence type="ECO:0000256" key="10">
    <source>
        <dbReference type="ARBA" id="ARBA00023264"/>
    </source>
</evidence>
<dbReference type="NCBIfam" id="TIGR00163">
    <property type="entry name" value="PS_decarb"/>
    <property type="match status" value="1"/>
</dbReference>
<dbReference type="GO" id="GO:0016540">
    <property type="term" value="P:protein autoprocessing"/>
    <property type="evidence" value="ECO:0007669"/>
    <property type="project" value="UniProtKB-UniRule"/>
</dbReference>
<dbReference type="InterPro" id="IPR003817">
    <property type="entry name" value="PS_Dcarbxylase"/>
</dbReference>
<evidence type="ECO:0000256" key="9">
    <source>
        <dbReference type="ARBA" id="ARBA00023239"/>
    </source>
</evidence>
<comment type="subunit">
    <text evidence="13">Heterodimer of a large membrane-associated beta subunit and a small pyruvoyl-containing alpha subunit.</text>
</comment>
<comment type="subcellular location">
    <molecule>Phosphatidylserine decarboxylase beta chain</molecule>
    <subcellularLocation>
        <location evidence="13">Mitochondrion inner membrane</location>
        <topology evidence="13">Single-pass membrane protein</topology>
        <orientation evidence="13">Intermembrane side</orientation>
    </subcellularLocation>
</comment>
<dbReference type="InterPro" id="IPR033177">
    <property type="entry name" value="PSD-B"/>
</dbReference>
<evidence type="ECO:0000256" key="12">
    <source>
        <dbReference type="ARBA" id="ARBA00045136"/>
    </source>
</evidence>
<keyword evidence="8 13" id="KW-0594">Phospholipid biosynthesis</keyword>
<feature type="active site" description="Charge relay system; for autoendoproteolytic cleavage activity" evidence="13">
    <location>
        <position position="354"/>
    </location>
</feature>
<dbReference type="PANTHER" id="PTHR10067:SF6">
    <property type="entry name" value="PHOSPHATIDYLSERINE DECARBOXYLASE PROENZYME, MITOCHONDRIAL"/>
    <property type="match status" value="1"/>
</dbReference>
<keyword evidence="13" id="KW-0999">Mitochondrion inner membrane</keyword>
<dbReference type="GO" id="GO:0004609">
    <property type="term" value="F:phosphatidylserine decarboxylase activity"/>
    <property type="evidence" value="ECO:0007669"/>
    <property type="project" value="UniProtKB-UniRule"/>
</dbReference>
<feature type="topological domain" description="Mitochondrial matrix" evidence="13">
    <location>
        <begin position="1"/>
        <end position="54"/>
    </location>
</feature>
<dbReference type="EC" id="4.1.1.65" evidence="13"/>
<feature type="site" description="Cleavage (non-hydrolytic); by autocatalysis" evidence="13">
    <location>
        <begin position="353"/>
        <end position="354"/>
    </location>
</feature>
<keyword evidence="9 13" id="KW-0456">Lyase</keyword>
<comment type="pathway">
    <text evidence="1">Lipid metabolism.</text>
</comment>
<evidence type="ECO:0000256" key="11">
    <source>
        <dbReference type="ARBA" id="ARBA00023317"/>
    </source>
</evidence>
<evidence type="ECO:0000256" key="5">
    <source>
        <dbReference type="ARBA" id="ARBA00022989"/>
    </source>
</evidence>
<feature type="chain" id="PRO_5042652310" description="Phosphatidylserine decarboxylase beta chain" evidence="13">
    <location>
        <begin position="1"/>
        <end position="353"/>
    </location>
</feature>
<keyword evidence="3 13" id="KW-0812">Transmembrane</keyword>
<evidence type="ECO:0000313" key="15">
    <source>
        <dbReference type="Proteomes" id="UP001329430"/>
    </source>
</evidence>
<keyword evidence="2 13" id="KW-0444">Lipid biosynthesis</keyword>
<sequence>MFIFNVTRVSRHISKANCSALLQQKWDLFPLLSNLSGAKFISTSRGKVREWTSWKSIITGFVPIGICLVAVMQWRAYRKLSGGHSAKQWQISCYCALPLRITSRCWGWLADKEVPTWIRPYIYGLYTSTFGVNLSEAASEDFKSYASIGDFFARPLKEGVRVVDQTSCLVSPCDGTVLHFGTVSSGNIEQVKGVTYSLENFLGENNWHNKSKMGDGSYQDLLLHKVSTNSKLYQCVIYLAPGDYHRFHSPTDWEPTHRRHFSGKLLSVNPGMARWLPGLFCLNERAIYTGKWIHGFFSMVAVGATNVGSIKIYCDKLLKTNKPKYKSKNIMDKCLDCNLYYKKGDPFGEFRMGSTIVIIFEAPPNFQFKLLPGEKVKMGQGICCSIKEKYVDRVQKSKTNVFINAT</sequence>
<feature type="active site" description="Charge relay system; for autoendoproteolytic cleavage activity" evidence="13">
    <location>
        <position position="174"/>
    </location>
</feature>
<evidence type="ECO:0000256" key="3">
    <source>
        <dbReference type="ARBA" id="ARBA00022692"/>
    </source>
</evidence>
<dbReference type="PANTHER" id="PTHR10067">
    <property type="entry name" value="PHOSPHATIDYLSERINE DECARBOXYLASE"/>
    <property type="match status" value="1"/>
</dbReference>
<evidence type="ECO:0000256" key="4">
    <source>
        <dbReference type="ARBA" id="ARBA00022793"/>
    </source>
</evidence>
<keyword evidence="7 13" id="KW-0472">Membrane</keyword>
<feature type="chain" id="PRO_5042652309" description="Phosphatidylserine decarboxylase alpha chain" evidence="13">
    <location>
        <begin position="354"/>
        <end position="406"/>
    </location>
</feature>
<dbReference type="InterPro" id="IPR033661">
    <property type="entry name" value="PSD_type1_euk"/>
</dbReference>
<evidence type="ECO:0000256" key="1">
    <source>
        <dbReference type="ARBA" id="ARBA00005189"/>
    </source>
</evidence>
<keyword evidence="6 13" id="KW-0443">Lipid metabolism</keyword>
<dbReference type="GO" id="GO:0006646">
    <property type="term" value="P:phosphatidylethanolamine biosynthetic process"/>
    <property type="evidence" value="ECO:0007669"/>
    <property type="project" value="UniProtKB-UniRule"/>
</dbReference>
<dbReference type="EMBL" id="JAVRBK010000001">
    <property type="protein sequence ID" value="KAK5650131.1"/>
    <property type="molecule type" value="Genomic_DNA"/>
</dbReference>
<dbReference type="AlphaFoldDB" id="A0AAN7VU58"/>
<evidence type="ECO:0000313" key="14">
    <source>
        <dbReference type="EMBL" id="KAK5650131.1"/>
    </source>
</evidence>
<dbReference type="HAMAP" id="MF_03208">
    <property type="entry name" value="PS_decarb_PSD_B_type1_euk"/>
    <property type="match status" value="1"/>
</dbReference>
<dbReference type="Pfam" id="PF02666">
    <property type="entry name" value="PS_Dcarbxylase"/>
    <property type="match status" value="1"/>
</dbReference>
<evidence type="ECO:0000256" key="7">
    <source>
        <dbReference type="ARBA" id="ARBA00023136"/>
    </source>
</evidence>